<comment type="caution">
    <text evidence="1">The sequence shown here is derived from an EMBL/GenBank/DDBJ whole genome shotgun (WGS) entry which is preliminary data.</text>
</comment>
<evidence type="ECO:0000313" key="2">
    <source>
        <dbReference type="Proteomes" id="UP000831701"/>
    </source>
</evidence>
<protein>
    <submittedName>
        <fullName evidence="1">Uncharacterized protein</fullName>
    </submittedName>
</protein>
<sequence length="180" mass="19553">MHCLSSAAAPLRSARVESKPDSSSKVRQKREENSAEVPPSALANDDALPGLEQNCVREIYTHNTPGALELHRAPKHRHSITFYMIAGRAGLGRGSGELCHRLASTQTHTEGGFGPASRNQRSLGRHPGLDPPPTRPRRTGRVPAPHAARHHTGLRDEAALRRDPHGLTGEEPSTKINNDM</sequence>
<gene>
    <name evidence="1" type="ORF">L3Q82_002492</name>
</gene>
<evidence type="ECO:0000313" key="1">
    <source>
        <dbReference type="EMBL" id="KAI3360626.1"/>
    </source>
</evidence>
<keyword evidence="2" id="KW-1185">Reference proteome</keyword>
<organism evidence="1 2">
    <name type="scientific">Scortum barcoo</name>
    <name type="common">barcoo grunter</name>
    <dbReference type="NCBI Taxonomy" id="214431"/>
    <lineage>
        <taxon>Eukaryota</taxon>
        <taxon>Metazoa</taxon>
        <taxon>Chordata</taxon>
        <taxon>Craniata</taxon>
        <taxon>Vertebrata</taxon>
        <taxon>Euteleostomi</taxon>
        <taxon>Actinopterygii</taxon>
        <taxon>Neopterygii</taxon>
        <taxon>Teleostei</taxon>
        <taxon>Neoteleostei</taxon>
        <taxon>Acanthomorphata</taxon>
        <taxon>Eupercaria</taxon>
        <taxon>Centrarchiformes</taxon>
        <taxon>Terapontoidei</taxon>
        <taxon>Terapontidae</taxon>
        <taxon>Scortum</taxon>
    </lineage>
</organism>
<reference evidence="1" key="1">
    <citation type="submission" date="2022-04" db="EMBL/GenBank/DDBJ databases">
        <title>Jade perch genome.</title>
        <authorList>
            <person name="Chao B."/>
        </authorList>
    </citation>
    <scope>NUCLEOTIDE SEQUENCE</scope>
    <source>
        <strain evidence="1">CB-2022</strain>
    </source>
</reference>
<dbReference type="Proteomes" id="UP000831701">
    <property type="component" value="Chromosome 16"/>
</dbReference>
<proteinExistence type="predicted"/>
<name>A0ACB8VYE1_9TELE</name>
<dbReference type="EMBL" id="CM041546">
    <property type="protein sequence ID" value="KAI3360626.1"/>
    <property type="molecule type" value="Genomic_DNA"/>
</dbReference>
<accession>A0ACB8VYE1</accession>